<protein>
    <submittedName>
        <fullName evidence="5">Polysaccharide deacetylase family protein</fullName>
    </submittedName>
</protein>
<dbReference type="InterPro" id="IPR011330">
    <property type="entry name" value="Glyco_hydro/deAcase_b/a-brl"/>
</dbReference>
<accession>A0ABS8Y8Y4</accession>
<dbReference type="Pfam" id="PF01522">
    <property type="entry name" value="Polysacc_deac_1"/>
    <property type="match status" value="1"/>
</dbReference>
<feature type="domain" description="NodB homology" evidence="4">
    <location>
        <begin position="152"/>
        <end position="407"/>
    </location>
</feature>
<evidence type="ECO:0000256" key="1">
    <source>
        <dbReference type="ARBA" id="ARBA00004613"/>
    </source>
</evidence>
<proteinExistence type="predicted"/>
<evidence type="ECO:0000259" key="4">
    <source>
        <dbReference type="PROSITE" id="PS51677"/>
    </source>
</evidence>
<comment type="subcellular location">
    <subcellularLocation>
        <location evidence="1">Secreted</location>
    </subcellularLocation>
</comment>
<organism evidence="5 6">
    <name type="scientific">Paenibacillus profundus</name>
    <dbReference type="NCBI Taxonomy" id="1173085"/>
    <lineage>
        <taxon>Bacteria</taxon>
        <taxon>Bacillati</taxon>
        <taxon>Bacillota</taxon>
        <taxon>Bacilli</taxon>
        <taxon>Bacillales</taxon>
        <taxon>Paenibacillaceae</taxon>
        <taxon>Paenibacillus</taxon>
    </lineage>
</organism>
<dbReference type="PANTHER" id="PTHR34216:SF3">
    <property type="entry name" value="POLY-BETA-1,6-N-ACETYL-D-GLUCOSAMINE N-DEACETYLASE"/>
    <property type="match status" value="1"/>
</dbReference>
<keyword evidence="6" id="KW-1185">Reference proteome</keyword>
<dbReference type="SUPFAM" id="SSF88713">
    <property type="entry name" value="Glycoside hydrolase/deacetylase"/>
    <property type="match status" value="1"/>
</dbReference>
<evidence type="ECO:0000313" key="6">
    <source>
        <dbReference type="Proteomes" id="UP001199916"/>
    </source>
</evidence>
<feature type="chain" id="PRO_5046466355" evidence="3">
    <location>
        <begin position="23"/>
        <end position="407"/>
    </location>
</feature>
<keyword evidence="2 3" id="KW-0732">Signal</keyword>
<sequence length="407" mass="47066">MKRAAVALLLLAVLCSTVFTEADGARALSYRIEWEGKAREDRFAVQIGDEWYIPTDVLAHAYGIKVQARGNELQLSSTANGESHWNYEPIHYRDEVITVMYHNIEKNPSHMTFISPDQLEDQLQHMLNDNFHFITMEQYIHFMLHGGTVPPNAVLLTFDDGYESFYTEVYPILLKYRITATNFVIVSSIDNRKQIGRPKLTWEQMREMKQHGMSFYSHTYDSHAYASIDQRGKQRPMLTRHLYIAKEQRLETDKEYIARIKRDLGTAELRLKEMLGNNQSVLAFPYGAYTQDVLKACRELGIHITFMVKPGINQRSKLNGYRINAGNQQIHSADLIEQMRNRGLRTKLSRAKSPYVVKWNGTALGLERTPIVKNGKWYLPLSLIRDSFGLHFQIDSSLQKIRLFTGK</sequence>
<dbReference type="Gene3D" id="3.20.20.370">
    <property type="entry name" value="Glycoside hydrolase/deacetylase"/>
    <property type="match status" value="1"/>
</dbReference>
<gene>
    <name evidence="5" type="ORF">LQV63_02870</name>
</gene>
<dbReference type="PANTHER" id="PTHR34216">
    <property type="match status" value="1"/>
</dbReference>
<dbReference type="PROSITE" id="PS51677">
    <property type="entry name" value="NODB"/>
    <property type="match status" value="1"/>
</dbReference>
<dbReference type="InterPro" id="IPR051398">
    <property type="entry name" value="Polysacch_Deacetylase"/>
</dbReference>
<reference evidence="5 6" key="1">
    <citation type="submission" date="2021-11" db="EMBL/GenBank/DDBJ databases">
        <title>Draft genome sequence of Paenibacillus profundus YoMME, a new Gram-positive bacteria with exoelectrogenic properties.</title>
        <authorList>
            <person name="Hubenova Y."/>
            <person name="Hubenova E."/>
            <person name="Manasiev Y."/>
            <person name="Peykov S."/>
            <person name="Mitov M."/>
        </authorList>
    </citation>
    <scope>NUCLEOTIDE SEQUENCE [LARGE SCALE GENOMIC DNA]</scope>
    <source>
        <strain evidence="5 6">YoMME</strain>
    </source>
</reference>
<dbReference type="CDD" id="cd10918">
    <property type="entry name" value="CE4_NodB_like_5s_6s"/>
    <property type="match status" value="1"/>
</dbReference>
<evidence type="ECO:0000256" key="2">
    <source>
        <dbReference type="ARBA" id="ARBA00022729"/>
    </source>
</evidence>
<comment type="caution">
    <text evidence="5">The sequence shown here is derived from an EMBL/GenBank/DDBJ whole genome shotgun (WGS) entry which is preliminary data.</text>
</comment>
<dbReference type="EMBL" id="JAJNBZ010000002">
    <property type="protein sequence ID" value="MCE5168258.1"/>
    <property type="molecule type" value="Genomic_DNA"/>
</dbReference>
<feature type="signal peptide" evidence="3">
    <location>
        <begin position="1"/>
        <end position="22"/>
    </location>
</feature>
<evidence type="ECO:0000256" key="3">
    <source>
        <dbReference type="SAM" id="SignalP"/>
    </source>
</evidence>
<name>A0ABS8Y8Y4_9BACL</name>
<dbReference type="Proteomes" id="UP001199916">
    <property type="component" value="Unassembled WGS sequence"/>
</dbReference>
<dbReference type="InterPro" id="IPR002509">
    <property type="entry name" value="NODB_dom"/>
</dbReference>
<evidence type="ECO:0000313" key="5">
    <source>
        <dbReference type="EMBL" id="MCE5168258.1"/>
    </source>
</evidence>